<organism evidence="1">
    <name type="scientific">uncultured marine virus</name>
    <dbReference type="NCBI Taxonomy" id="186617"/>
    <lineage>
        <taxon>Viruses</taxon>
        <taxon>environmental samples</taxon>
    </lineage>
</organism>
<evidence type="ECO:0000313" key="1">
    <source>
        <dbReference type="EMBL" id="AKH47937.1"/>
    </source>
</evidence>
<protein>
    <submittedName>
        <fullName evidence="1">Uncharacterized protein</fullName>
    </submittedName>
</protein>
<dbReference type="EMBL" id="KR029600">
    <property type="protein sequence ID" value="AKH47937.1"/>
    <property type="molecule type" value="Genomic_DNA"/>
</dbReference>
<reference evidence="1" key="1">
    <citation type="journal article" date="2015" name="Front. Microbiol.">
        <title>Combining genomic sequencing methods to explore viral diversity and reveal potential virus-host interactions.</title>
        <authorList>
            <person name="Chow C.E."/>
            <person name="Winget D.M."/>
            <person name="White R.A.III."/>
            <person name="Hallam S.J."/>
            <person name="Suttle C.A."/>
        </authorList>
    </citation>
    <scope>NUCLEOTIDE SEQUENCE</scope>
    <source>
        <strain evidence="1">Oxic1_5</strain>
    </source>
</reference>
<name>A0A0F7L967_9VIRU</name>
<reference evidence="1" key="2">
    <citation type="submission" date="2015-03" db="EMBL/GenBank/DDBJ databases">
        <authorList>
            <person name="Chow C.-E.T."/>
            <person name="Winget D.M."/>
            <person name="White R.A.III."/>
            <person name="Hallam S.J."/>
            <person name="Suttle C.A."/>
        </authorList>
    </citation>
    <scope>NUCLEOTIDE SEQUENCE</scope>
    <source>
        <strain evidence="1">Oxic1_5</strain>
    </source>
</reference>
<proteinExistence type="predicted"/>
<accession>A0A0F7L967</accession>
<sequence>MRKSCRLKFPLTELFAECLGIKTKLLNGFWIPRLSKSQQFGPSRKVIFSTGTTKCGRCPKYTLRVCGSLNI</sequence>